<keyword evidence="9" id="KW-0472">Membrane</keyword>
<keyword evidence="3" id="KW-0813">Transport</keyword>
<gene>
    <name evidence="14" type="ORF">N0K08_11345</name>
</gene>
<keyword evidence="6 12" id="KW-0732">Signal</keyword>
<proteinExistence type="predicted"/>
<dbReference type="SUPFAM" id="SSF56935">
    <property type="entry name" value="Porins"/>
    <property type="match status" value="1"/>
</dbReference>
<keyword evidence="8" id="KW-0626">Porin</keyword>
<comment type="subunit">
    <text evidence="2">Homotrimer.</text>
</comment>
<evidence type="ECO:0000313" key="15">
    <source>
        <dbReference type="Proteomes" id="UP001525968"/>
    </source>
</evidence>
<protein>
    <submittedName>
        <fullName evidence="14">Porin</fullName>
    </submittedName>
</protein>
<sequence>MNKKILWSALVLAPQLVFAQSGAAQTGVSVYGVVDMALSSYRGEGAGSRTMLTSGGNQASRLGFKGREDLGDGLAAGFELESGLNTDTGAGQASNTNNQPSGTVNANGAITFNRKSYVYLEGKDWGQLRLGRDYTPAFWNLFAYDPFRVGAGISGHVLNGTTVTGFRASNAVGYFSPGCTSFACKGVFFQGMLASGENASTGATKRDGNVYSFRLGYGGENFDLAVASATTKNAAVGDFRQSNLGGSYTWQGHRLMALVGENKTGLPVASLDGTSRGRFWQVGAWVSTGLGYIPVSYMQLKRNDVADSSARKLAVGYVHPLSKRTTLYGTYAHVTNKGAIRLPVSSGSELGPVPVRGGSASGFDLGIRHVF</sequence>
<evidence type="ECO:0000256" key="11">
    <source>
        <dbReference type="SAM" id="MobiDB-lite"/>
    </source>
</evidence>
<keyword evidence="4" id="KW-1134">Transmembrane beta strand</keyword>
<name>A0ABT2PPN0_9BURK</name>
<accession>A0ABT2PPN0</accession>
<comment type="caution">
    <text evidence="14">The sequence shown here is derived from an EMBL/GenBank/DDBJ whole genome shotgun (WGS) entry which is preliminary data.</text>
</comment>
<dbReference type="RefSeq" id="WP_261500440.1">
    <property type="nucleotide sequence ID" value="NZ_JAODYH010000004.1"/>
</dbReference>
<dbReference type="InterPro" id="IPR023614">
    <property type="entry name" value="Porin_dom_sf"/>
</dbReference>
<dbReference type="InterPro" id="IPR033900">
    <property type="entry name" value="Gram_neg_porin_domain"/>
</dbReference>
<dbReference type="Proteomes" id="UP001525968">
    <property type="component" value="Unassembled WGS sequence"/>
</dbReference>
<evidence type="ECO:0000256" key="12">
    <source>
        <dbReference type="SAM" id="SignalP"/>
    </source>
</evidence>
<evidence type="ECO:0000256" key="2">
    <source>
        <dbReference type="ARBA" id="ARBA00011233"/>
    </source>
</evidence>
<evidence type="ECO:0000256" key="4">
    <source>
        <dbReference type="ARBA" id="ARBA00022452"/>
    </source>
</evidence>
<evidence type="ECO:0000313" key="14">
    <source>
        <dbReference type="EMBL" id="MCT9811232.1"/>
    </source>
</evidence>
<feature type="domain" description="Porin" evidence="13">
    <location>
        <begin position="11"/>
        <end position="338"/>
    </location>
</feature>
<comment type="subcellular location">
    <subcellularLocation>
        <location evidence="1">Cell outer membrane</location>
        <topology evidence="1">Multi-pass membrane protein</topology>
    </subcellularLocation>
</comment>
<reference evidence="14 15" key="1">
    <citation type="submission" date="2022-09" db="EMBL/GenBank/DDBJ databases">
        <title>Draft genome of isolate Be4.</title>
        <authorList>
            <person name="Sanchez-Castro I."/>
            <person name="Martinez-Rodriguez P."/>
            <person name="Descostes M."/>
            <person name="Merroun M."/>
        </authorList>
    </citation>
    <scope>NUCLEOTIDE SEQUENCE [LARGE SCALE GENOMIC DNA]</scope>
    <source>
        <strain evidence="14 15">Be4</strain>
    </source>
</reference>
<dbReference type="Gene3D" id="2.40.160.10">
    <property type="entry name" value="Porin"/>
    <property type="match status" value="1"/>
</dbReference>
<keyword evidence="15" id="KW-1185">Reference proteome</keyword>
<keyword evidence="10" id="KW-0998">Cell outer membrane</keyword>
<dbReference type="PANTHER" id="PTHR34501">
    <property type="entry name" value="PROTEIN YDDL-RELATED"/>
    <property type="match status" value="1"/>
</dbReference>
<evidence type="ECO:0000256" key="8">
    <source>
        <dbReference type="ARBA" id="ARBA00023114"/>
    </source>
</evidence>
<feature type="signal peptide" evidence="12">
    <location>
        <begin position="1"/>
        <end position="19"/>
    </location>
</feature>
<evidence type="ECO:0000256" key="6">
    <source>
        <dbReference type="ARBA" id="ARBA00022729"/>
    </source>
</evidence>
<evidence type="ECO:0000256" key="10">
    <source>
        <dbReference type="ARBA" id="ARBA00023237"/>
    </source>
</evidence>
<evidence type="ECO:0000256" key="7">
    <source>
        <dbReference type="ARBA" id="ARBA00023065"/>
    </source>
</evidence>
<evidence type="ECO:0000259" key="13">
    <source>
        <dbReference type="Pfam" id="PF13609"/>
    </source>
</evidence>
<evidence type="ECO:0000256" key="5">
    <source>
        <dbReference type="ARBA" id="ARBA00022692"/>
    </source>
</evidence>
<dbReference type="InterPro" id="IPR050298">
    <property type="entry name" value="Gram-neg_bact_OMP"/>
</dbReference>
<keyword evidence="7" id="KW-0406">Ion transport</keyword>
<evidence type="ECO:0000256" key="9">
    <source>
        <dbReference type="ARBA" id="ARBA00023136"/>
    </source>
</evidence>
<keyword evidence="5" id="KW-0812">Transmembrane</keyword>
<feature type="region of interest" description="Disordered" evidence="11">
    <location>
        <begin position="87"/>
        <end position="106"/>
    </location>
</feature>
<dbReference type="Pfam" id="PF13609">
    <property type="entry name" value="Porin_4"/>
    <property type="match status" value="1"/>
</dbReference>
<dbReference type="PANTHER" id="PTHR34501:SF9">
    <property type="entry name" value="MAJOR OUTER MEMBRANE PROTEIN P.IA"/>
    <property type="match status" value="1"/>
</dbReference>
<feature type="chain" id="PRO_5046821227" evidence="12">
    <location>
        <begin position="20"/>
        <end position="371"/>
    </location>
</feature>
<organism evidence="14 15">
    <name type="scientific">Acidovorax bellezanensis</name>
    <dbReference type="NCBI Taxonomy" id="2976702"/>
    <lineage>
        <taxon>Bacteria</taxon>
        <taxon>Pseudomonadati</taxon>
        <taxon>Pseudomonadota</taxon>
        <taxon>Betaproteobacteria</taxon>
        <taxon>Burkholderiales</taxon>
        <taxon>Comamonadaceae</taxon>
        <taxon>Acidovorax</taxon>
    </lineage>
</organism>
<dbReference type="CDD" id="cd00342">
    <property type="entry name" value="gram_neg_porins"/>
    <property type="match status" value="1"/>
</dbReference>
<evidence type="ECO:0000256" key="3">
    <source>
        <dbReference type="ARBA" id="ARBA00022448"/>
    </source>
</evidence>
<evidence type="ECO:0000256" key="1">
    <source>
        <dbReference type="ARBA" id="ARBA00004571"/>
    </source>
</evidence>
<dbReference type="EMBL" id="JAODYH010000004">
    <property type="protein sequence ID" value="MCT9811232.1"/>
    <property type="molecule type" value="Genomic_DNA"/>
</dbReference>